<sequence>MQKNIILSISFIVLLSVFPGCKGDGWEYLFNGKNLEGWKQLNGEAKYEVINGEIVGTTVANTPNSFLATEKTYSDFILEVELLLTEEMNSGIQFRSESTPEYNNGRVHGYQCEVDPSDRAWSAGIYDEARRGWLYPVDLNPAAKTAFKMGEWNKYRIECIGNSLRTWLNGVPVAHVIDDMTPEGFIALQVHAIRDKKHEGRQIKWRNIRIKTKNLAPSPAEDIYVVNLIPNNLSKAEASQGFKLLFDGETPNGWKSATGGTFPEKGWEIKDGVLSVLDNGGDTSKKGGDIITTEKFGAFELKFDFNLEEGANSGIKYCIGDNGPSIGLEYQIIDDERHPDAKNGINSNHSLASLYDLIAAKKEKRFVKDPGEWNRGRIILFPDNRGEHWLNGRKVVEYTRGDSAFNALVAKSKYAKFKNFAMTAESPILLQDHNNTVHFRSIKIKPLN</sequence>
<feature type="domain" description="3-keto-alpha-glucoside-1,2-lyase/3-keto-2-hydroxy-glucal hydratase" evidence="1">
    <location>
        <begin position="241"/>
        <end position="445"/>
    </location>
</feature>
<dbReference type="Pfam" id="PF06439">
    <property type="entry name" value="3keto-disac_hyd"/>
    <property type="match status" value="2"/>
</dbReference>
<evidence type="ECO:0000259" key="1">
    <source>
        <dbReference type="Pfam" id="PF06439"/>
    </source>
</evidence>
<dbReference type="GO" id="GO:0016787">
    <property type="term" value="F:hydrolase activity"/>
    <property type="evidence" value="ECO:0007669"/>
    <property type="project" value="UniProtKB-KW"/>
</dbReference>
<dbReference type="EMBL" id="UOEP01000014">
    <property type="protein sequence ID" value="VAW12947.1"/>
    <property type="molecule type" value="Genomic_DNA"/>
</dbReference>
<accession>A0A3B0TI17</accession>
<dbReference type="AlphaFoldDB" id="A0A3B0TI17"/>
<protein>
    <submittedName>
        <fullName evidence="2">Secreted glycosyl hydrolase</fullName>
    </submittedName>
</protein>
<keyword evidence="2" id="KW-0378">Hydrolase</keyword>
<reference evidence="2" key="1">
    <citation type="submission" date="2018-06" db="EMBL/GenBank/DDBJ databases">
        <authorList>
            <person name="Zhirakovskaya E."/>
        </authorList>
    </citation>
    <scope>NUCLEOTIDE SEQUENCE</scope>
</reference>
<proteinExistence type="predicted"/>
<dbReference type="InterPro" id="IPR010496">
    <property type="entry name" value="AL/BT2_dom"/>
</dbReference>
<gene>
    <name evidence="2" type="ORF">MNBD_BACTEROID01-940</name>
</gene>
<dbReference type="Gene3D" id="2.60.120.560">
    <property type="entry name" value="Exo-inulinase, domain 1"/>
    <property type="match status" value="2"/>
</dbReference>
<name>A0A3B0TI17_9ZZZZ</name>
<feature type="domain" description="3-keto-alpha-glucoside-1,2-lyase/3-keto-2-hydroxy-glucal hydratase" evidence="1">
    <location>
        <begin position="25"/>
        <end position="211"/>
    </location>
</feature>
<evidence type="ECO:0000313" key="2">
    <source>
        <dbReference type="EMBL" id="VAW12947.1"/>
    </source>
</evidence>
<organism evidence="2">
    <name type="scientific">hydrothermal vent metagenome</name>
    <dbReference type="NCBI Taxonomy" id="652676"/>
    <lineage>
        <taxon>unclassified sequences</taxon>
        <taxon>metagenomes</taxon>
        <taxon>ecological metagenomes</taxon>
    </lineage>
</organism>